<feature type="transmembrane region" description="Helical" evidence="6">
    <location>
        <begin position="15"/>
        <end position="39"/>
    </location>
</feature>
<dbReference type="PROSITE" id="PS52015">
    <property type="entry name" value="TONB_CTD"/>
    <property type="match status" value="1"/>
</dbReference>
<dbReference type="RefSeq" id="WP_200982897.1">
    <property type="nucleotide sequence ID" value="NZ_CP064654.1"/>
</dbReference>
<keyword evidence="3 6" id="KW-1133">Transmembrane helix</keyword>
<comment type="subcellular location">
    <subcellularLocation>
        <location evidence="1">Membrane</location>
        <topology evidence="1">Single-pass membrane protein</topology>
    </subcellularLocation>
</comment>
<dbReference type="GO" id="GO:0055085">
    <property type="term" value="P:transmembrane transport"/>
    <property type="evidence" value="ECO:0007669"/>
    <property type="project" value="InterPro"/>
</dbReference>
<dbReference type="GO" id="GO:0016020">
    <property type="term" value="C:membrane"/>
    <property type="evidence" value="ECO:0007669"/>
    <property type="project" value="UniProtKB-SubCell"/>
</dbReference>
<evidence type="ECO:0000256" key="3">
    <source>
        <dbReference type="ARBA" id="ARBA00022989"/>
    </source>
</evidence>
<name>A0A7S8F5J9_9SPHN</name>
<evidence type="ECO:0000256" key="2">
    <source>
        <dbReference type="ARBA" id="ARBA00022692"/>
    </source>
</evidence>
<evidence type="ECO:0000259" key="7">
    <source>
        <dbReference type="PROSITE" id="PS52015"/>
    </source>
</evidence>
<organism evidence="8 9">
    <name type="scientific">Qipengyuania soli</name>
    <dbReference type="NCBI Taxonomy" id="2782568"/>
    <lineage>
        <taxon>Bacteria</taxon>
        <taxon>Pseudomonadati</taxon>
        <taxon>Pseudomonadota</taxon>
        <taxon>Alphaproteobacteria</taxon>
        <taxon>Sphingomonadales</taxon>
        <taxon>Erythrobacteraceae</taxon>
        <taxon>Qipengyuania</taxon>
    </lineage>
</organism>
<evidence type="ECO:0000313" key="8">
    <source>
        <dbReference type="EMBL" id="QPC99487.1"/>
    </source>
</evidence>
<reference evidence="8 9" key="1">
    <citation type="submission" date="2020-11" db="EMBL/GenBank/DDBJ databases">
        <title>The genome sequence of Erythrobacter sp. 6D36.</title>
        <authorList>
            <person name="Liu Y."/>
        </authorList>
    </citation>
    <scope>NUCLEOTIDE SEQUENCE [LARGE SCALE GENOMIC DNA]</scope>
    <source>
        <strain evidence="8 9">6D36</strain>
    </source>
</reference>
<feature type="region of interest" description="Disordered" evidence="5">
    <location>
        <begin position="114"/>
        <end position="138"/>
    </location>
</feature>
<dbReference type="Pfam" id="PF03544">
    <property type="entry name" value="TonB_C"/>
    <property type="match status" value="1"/>
</dbReference>
<keyword evidence="9" id="KW-1185">Reference proteome</keyword>
<dbReference type="InterPro" id="IPR006260">
    <property type="entry name" value="TonB/TolA_C"/>
</dbReference>
<evidence type="ECO:0000256" key="4">
    <source>
        <dbReference type="ARBA" id="ARBA00023136"/>
    </source>
</evidence>
<evidence type="ECO:0000256" key="5">
    <source>
        <dbReference type="SAM" id="MobiDB-lite"/>
    </source>
</evidence>
<feature type="region of interest" description="Disordered" evidence="5">
    <location>
        <begin position="50"/>
        <end position="69"/>
    </location>
</feature>
<dbReference type="InterPro" id="IPR037682">
    <property type="entry name" value="TonB_C"/>
</dbReference>
<evidence type="ECO:0000256" key="1">
    <source>
        <dbReference type="ARBA" id="ARBA00004167"/>
    </source>
</evidence>
<dbReference type="AlphaFoldDB" id="A0A7S8F5J9"/>
<dbReference type="Gene3D" id="3.30.1150.10">
    <property type="match status" value="1"/>
</dbReference>
<keyword evidence="2 6" id="KW-0812">Transmembrane</keyword>
<protein>
    <submittedName>
        <fullName evidence="8">Energy transducer TonB</fullName>
    </submittedName>
</protein>
<evidence type="ECO:0000313" key="9">
    <source>
        <dbReference type="Proteomes" id="UP000594459"/>
    </source>
</evidence>
<evidence type="ECO:0000256" key="6">
    <source>
        <dbReference type="SAM" id="Phobius"/>
    </source>
</evidence>
<dbReference type="EMBL" id="CP064654">
    <property type="protein sequence ID" value="QPC99487.1"/>
    <property type="molecule type" value="Genomic_DNA"/>
</dbReference>
<dbReference type="KEGG" id="qso:IRL76_02630"/>
<dbReference type="SUPFAM" id="SSF74653">
    <property type="entry name" value="TolA/TonB C-terminal domain"/>
    <property type="match status" value="1"/>
</dbReference>
<proteinExistence type="predicted"/>
<gene>
    <name evidence="8" type="ORF">IRL76_02630</name>
</gene>
<sequence length="222" mass="23585">MSFVDQSRRPSPASMAAVVGIHAAIGFALVAGLTISGGLPEIINKMDVRDIPEAPPPPPPPPVDEVVPQESVTPPVFVPQPKFELKPINPPVETTELIPPPVPLPQPGTGPVIETPRPSPKPSFDAVAAKPRNDPSRWLTNADYKPSWARRELTGLAKFRLEISANGKVTNCSVTGSTGHSELDEATCSLVTRRARFEPARGGSGEPVAGSYTGSVIWELPE</sequence>
<dbReference type="Proteomes" id="UP000594459">
    <property type="component" value="Chromosome"/>
</dbReference>
<dbReference type="NCBIfam" id="TIGR01352">
    <property type="entry name" value="tonB_Cterm"/>
    <property type="match status" value="1"/>
</dbReference>
<accession>A0A7S8F5J9</accession>
<feature type="domain" description="TonB C-terminal" evidence="7">
    <location>
        <begin position="129"/>
        <end position="222"/>
    </location>
</feature>
<feature type="compositionally biased region" description="Pro residues" evidence="5">
    <location>
        <begin position="53"/>
        <end position="63"/>
    </location>
</feature>
<keyword evidence="4 6" id="KW-0472">Membrane</keyword>